<dbReference type="PANTHER" id="PTHR34598:SF3">
    <property type="entry name" value="OXIDOREDUCTASE AN1597"/>
    <property type="match status" value="1"/>
</dbReference>
<organism evidence="1">
    <name type="scientific">Vibrio sp. HB236076</name>
    <dbReference type="NCBI Taxonomy" id="3232307"/>
    <lineage>
        <taxon>Bacteria</taxon>
        <taxon>Pseudomonadati</taxon>
        <taxon>Pseudomonadota</taxon>
        <taxon>Gammaproteobacteria</taxon>
        <taxon>Vibrionales</taxon>
        <taxon>Vibrionaceae</taxon>
        <taxon>Vibrio</taxon>
    </lineage>
</organism>
<proteinExistence type="predicted"/>
<name>A0AB39HFV4_9VIBR</name>
<dbReference type="GO" id="GO:0016491">
    <property type="term" value="F:oxidoreductase activity"/>
    <property type="evidence" value="ECO:0007669"/>
    <property type="project" value="InterPro"/>
</dbReference>
<reference evidence="1" key="1">
    <citation type="submission" date="2024-07" db="EMBL/GenBank/DDBJ databases">
        <title>Genome Analysis of a Potential Novel Vibrio Species Secreting pH- and Thermo-stable Alginate Lyase and its Application in Producing Alginate Oligosaccharides.</title>
        <authorList>
            <person name="Huang H."/>
            <person name="Bao K."/>
        </authorList>
    </citation>
    <scope>NUCLEOTIDE SEQUENCE</scope>
    <source>
        <strain evidence="1">HB236076</strain>
    </source>
</reference>
<gene>
    <name evidence="1" type="ORF">AB0763_00840</name>
</gene>
<dbReference type="InterPro" id="IPR044053">
    <property type="entry name" value="AsaB-like"/>
</dbReference>
<protein>
    <submittedName>
        <fullName evidence="1">CmcJ/NvfI family oxidoreductase</fullName>
    </submittedName>
</protein>
<dbReference type="PANTHER" id="PTHR34598">
    <property type="entry name" value="BLL6449 PROTEIN"/>
    <property type="match status" value="1"/>
</dbReference>
<dbReference type="RefSeq" id="WP_306101894.1">
    <property type="nucleotide sequence ID" value="NZ_CP162601.1"/>
</dbReference>
<accession>A0AB39HFV4</accession>
<dbReference type="EMBL" id="CP162601">
    <property type="protein sequence ID" value="XDK25233.1"/>
    <property type="molecule type" value="Genomic_DNA"/>
</dbReference>
<dbReference type="NCBIfam" id="NF041278">
    <property type="entry name" value="CmcJ_NvfI_EfuI"/>
    <property type="match status" value="1"/>
</dbReference>
<evidence type="ECO:0000313" key="1">
    <source>
        <dbReference type="EMBL" id="XDK25233.1"/>
    </source>
</evidence>
<dbReference type="AlphaFoldDB" id="A0AB39HFV4"/>
<sequence length="258" mass="29778">MNVKANVNYHVVKPFRQAFYFDVEGVEGQLITPELASVEVDVEDLRETEQVTDFLRHGVTFVNAPSVIKDFTQPGWQALYEQELTELAQRFTGAKDVLVFDHTLRVDDPDASRRPARNVHNDYSEQAIAQRLEDLVGREKAKQYEQGHFGFINVWRPVDNSIMSSPLGFICPYSMHQEDWMTIDLIYPDRQGEILGVAANPDHHWFYLSKMRPEEAVIFNVYDNQGLPYVAHSALERQEAGDDHPPRKSLESRLLVRY</sequence>
<dbReference type="KEGG" id="vih:AB0763_00840"/>